<dbReference type="OrthoDB" id="2593775at2759"/>
<feature type="compositionally biased region" description="Basic and acidic residues" evidence="1">
    <location>
        <begin position="187"/>
        <end position="218"/>
    </location>
</feature>
<feature type="compositionally biased region" description="Polar residues" evidence="1">
    <location>
        <begin position="243"/>
        <end position="262"/>
    </location>
</feature>
<feature type="compositionally biased region" description="Basic residues" evidence="1">
    <location>
        <begin position="68"/>
        <end position="78"/>
    </location>
</feature>
<gene>
    <name evidence="2" type="ORF">NliqN6_0347</name>
</gene>
<feature type="compositionally biased region" description="Basic and acidic residues" evidence="1">
    <location>
        <begin position="295"/>
        <end position="310"/>
    </location>
</feature>
<accession>A0A8H3TMR6</accession>
<feature type="compositionally biased region" description="Polar residues" evidence="1">
    <location>
        <begin position="110"/>
        <end position="119"/>
    </location>
</feature>
<reference evidence="2" key="1">
    <citation type="submission" date="2020-07" db="EMBL/GenBank/DDBJ databases">
        <title>Draft Genome Sequence of a Deep-Sea Yeast, Naganishia (Cryptococcus) liquefaciens strain N6.</title>
        <authorList>
            <person name="Han Y.W."/>
            <person name="Kajitani R."/>
            <person name="Morimoto H."/>
            <person name="Parhat M."/>
            <person name="Tsubouchi H."/>
            <person name="Bakenova O."/>
            <person name="Ogata M."/>
            <person name="Argunhan B."/>
            <person name="Aoki R."/>
            <person name="Kajiwara S."/>
            <person name="Itoh T."/>
            <person name="Iwasaki H."/>
        </authorList>
    </citation>
    <scope>NUCLEOTIDE SEQUENCE</scope>
    <source>
        <strain evidence="2">N6</strain>
    </source>
</reference>
<dbReference type="EMBL" id="BLZA01000005">
    <property type="protein sequence ID" value="GHJ83945.1"/>
    <property type="molecule type" value="Genomic_DNA"/>
</dbReference>
<feature type="compositionally biased region" description="Polar residues" evidence="1">
    <location>
        <begin position="83"/>
        <end position="102"/>
    </location>
</feature>
<feature type="compositionally biased region" description="Polar residues" evidence="1">
    <location>
        <begin position="16"/>
        <end position="55"/>
    </location>
</feature>
<dbReference type="Proteomes" id="UP000620104">
    <property type="component" value="Unassembled WGS sequence"/>
</dbReference>
<comment type="caution">
    <text evidence="2">The sequence shown here is derived from an EMBL/GenBank/DDBJ whole genome shotgun (WGS) entry which is preliminary data.</text>
</comment>
<evidence type="ECO:0000313" key="2">
    <source>
        <dbReference type="EMBL" id="GHJ83945.1"/>
    </source>
</evidence>
<keyword evidence="3" id="KW-1185">Reference proteome</keyword>
<organism evidence="2 3">
    <name type="scientific">Naganishia liquefaciens</name>
    <dbReference type="NCBI Taxonomy" id="104408"/>
    <lineage>
        <taxon>Eukaryota</taxon>
        <taxon>Fungi</taxon>
        <taxon>Dikarya</taxon>
        <taxon>Basidiomycota</taxon>
        <taxon>Agaricomycotina</taxon>
        <taxon>Tremellomycetes</taxon>
        <taxon>Filobasidiales</taxon>
        <taxon>Filobasidiaceae</taxon>
        <taxon>Naganishia</taxon>
    </lineage>
</organism>
<dbReference type="AlphaFoldDB" id="A0A8H3TMR6"/>
<feature type="region of interest" description="Disordered" evidence="1">
    <location>
        <begin position="1"/>
        <end position="321"/>
    </location>
</feature>
<evidence type="ECO:0000256" key="1">
    <source>
        <dbReference type="SAM" id="MobiDB-lite"/>
    </source>
</evidence>
<feature type="compositionally biased region" description="Polar residues" evidence="1">
    <location>
        <begin position="144"/>
        <end position="153"/>
    </location>
</feature>
<evidence type="ECO:0000313" key="3">
    <source>
        <dbReference type="Proteomes" id="UP000620104"/>
    </source>
</evidence>
<protein>
    <submittedName>
        <fullName evidence="2">Uncharacterized protein</fullName>
    </submittedName>
</protein>
<sequence>MASISAGTRNLKFMQRGTQLPPNPSTSHTSRAIPSTSQATPNNRPSTSVASTISAGKSEEEEQWVLPTRRRALMKSKGKPANDLSSQRSSTQPRVVVTSESSYLAFVGRQSHSGDQDSQSLDEDMDSSRVIPSGGRLTFGALPSKQTLDTSIVDNREKMSHAKATTTASDRFAVFSTPNGEASSSRRKGDGEDRRSKRDERKRMRDVEDSKSATKETDNASLASGRKTKQGFLRPSNFDDIPQHSTSQPVSQHNEGIATSSKRNGKKRKSDQLTEEGEVLSQGARARGKKAKKQVKGDRGPSEMVEPKSEGKKKRKDLNDDTMAAEIAGGDMDDDEVERYLEDVMQEMRDD</sequence>
<proteinExistence type="predicted"/>
<name>A0A8H3TMR6_9TREE</name>